<sequence>MVIGIAVIVLVLLGLTFCVIPVVAHRFGEAAERAAETEAIAQGARGGVLAEHRVRFKESAAEMAIPFGIAAVLFALAACDAAGVGAARVLTWIVAAVLLVIGGFVTSGQLRAAQWTAAAFRRSSDPVVRGLDTEAIVSAAAREFPAWLRPLQVVRFLLTTVGLLVVIVALITPSAAAHFR</sequence>
<evidence type="ECO:0000313" key="3">
    <source>
        <dbReference type="Proteomes" id="UP000295060"/>
    </source>
</evidence>
<reference evidence="2 3" key="1">
    <citation type="submission" date="2019-03" db="EMBL/GenBank/DDBJ databases">
        <title>Genomic Encyclopedia of Type Strains, Phase III (KMG-III): the genomes of soil and plant-associated and newly described type strains.</title>
        <authorList>
            <person name="Whitman W."/>
        </authorList>
    </citation>
    <scope>NUCLEOTIDE SEQUENCE [LARGE SCALE GENOMIC DNA]</scope>
    <source>
        <strain evidence="2 3">VKMAc-2574</strain>
    </source>
</reference>
<accession>A0ABY2FQK1</accession>
<dbReference type="Proteomes" id="UP000295060">
    <property type="component" value="Unassembled WGS sequence"/>
</dbReference>
<feature type="transmembrane region" description="Helical" evidence="1">
    <location>
        <begin position="156"/>
        <end position="179"/>
    </location>
</feature>
<keyword evidence="1" id="KW-0812">Transmembrane</keyword>
<gene>
    <name evidence="2" type="ORF">EV137_2740</name>
</gene>
<feature type="transmembrane region" description="Helical" evidence="1">
    <location>
        <begin position="63"/>
        <end position="83"/>
    </location>
</feature>
<evidence type="ECO:0000313" key="2">
    <source>
        <dbReference type="EMBL" id="TDW95400.1"/>
    </source>
</evidence>
<dbReference type="EMBL" id="SODU01000001">
    <property type="protein sequence ID" value="TDW95400.1"/>
    <property type="molecule type" value="Genomic_DNA"/>
</dbReference>
<evidence type="ECO:0000256" key="1">
    <source>
        <dbReference type="SAM" id="Phobius"/>
    </source>
</evidence>
<evidence type="ECO:0008006" key="4">
    <source>
        <dbReference type="Google" id="ProtNLM"/>
    </source>
</evidence>
<feature type="transmembrane region" description="Helical" evidence="1">
    <location>
        <begin position="6"/>
        <end position="24"/>
    </location>
</feature>
<feature type="transmembrane region" description="Helical" evidence="1">
    <location>
        <begin position="89"/>
        <end position="106"/>
    </location>
</feature>
<keyword evidence="1" id="KW-1133">Transmembrane helix</keyword>
<keyword evidence="3" id="KW-1185">Reference proteome</keyword>
<proteinExistence type="predicted"/>
<keyword evidence="1" id="KW-0472">Membrane</keyword>
<comment type="caution">
    <text evidence="2">The sequence shown here is derived from an EMBL/GenBank/DDBJ whole genome shotgun (WGS) entry which is preliminary data.</text>
</comment>
<name>A0ABY2FQK1_9ACTN</name>
<organism evidence="2 3">
    <name type="scientific">Kribbella pratensis</name>
    <dbReference type="NCBI Taxonomy" id="2512112"/>
    <lineage>
        <taxon>Bacteria</taxon>
        <taxon>Bacillati</taxon>
        <taxon>Actinomycetota</taxon>
        <taxon>Actinomycetes</taxon>
        <taxon>Propionibacteriales</taxon>
        <taxon>Kribbellaceae</taxon>
        <taxon>Kribbella</taxon>
    </lineage>
</organism>
<protein>
    <recommendedName>
        <fullName evidence="4">DUF1772 domain-containing protein</fullName>
    </recommendedName>
</protein>